<dbReference type="PANTHER" id="PTHR33542">
    <property type="entry name" value="SIROHYDROCHLORIN FERROCHELATASE, CHLOROPLASTIC"/>
    <property type="match status" value="1"/>
</dbReference>
<dbReference type="RefSeq" id="WP_408152904.1">
    <property type="nucleotide sequence ID" value="NZ_JAQQCL010000006.1"/>
</dbReference>
<dbReference type="Pfam" id="PF01903">
    <property type="entry name" value="CbiX"/>
    <property type="match status" value="1"/>
</dbReference>
<dbReference type="Proteomes" id="UP001629392">
    <property type="component" value="Unassembled WGS sequence"/>
</dbReference>
<dbReference type="InterPro" id="IPR050963">
    <property type="entry name" value="Sirohydro_Cobaltochel/CbiX"/>
</dbReference>
<dbReference type="PANTHER" id="PTHR33542:SF3">
    <property type="entry name" value="SIROHYDROCHLORIN FERROCHELATASE, CHLOROPLASTIC"/>
    <property type="match status" value="1"/>
</dbReference>
<reference evidence="3 4" key="1">
    <citation type="journal article" date="2024" name="Chem. Sci.">
        <title>Discovery of megapolipeptins by genome mining of a Burkholderiales bacteria collection.</title>
        <authorList>
            <person name="Paulo B.S."/>
            <person name="Recchia M.J.J."/>
            <person name="Lee S."/>
            <person name="Fergusson C.H."/>
            <person name="Romanowski S.B."/>
            <person name="Hernandez A."/>
            <person name="Krull N."/>
            <person name="Liu D.Y."/>
            <person name="Cavanagh H."/>
            <person name="Bos A."/>
            <person name="Gray C.A."/>
            <person name="Murphy B.T."/>
            <person name="Linington R.G."/>
            <person name="Eustaquio A.S."/>
        </authorList>
    </citation>
    <scope>NUCLEOTIDE SEQUENCE [LARGE SCALE GENOMIC DNA]</scope>
    <source>
        <strain evidence="3 4">RL17-350-BIC-E</strain>
    </source>
</reference>
<evidence type="ECO:0000313" key="3">
    <source>
        <dbReference type="EMBL" id="MFM0716786.1"/>
    </source>
</evidence>
<accession>A0ABW9EBT5</accession>
<comment type="caution">
    <text evidence="3">The sequence shown here is derived from an EMBL/GenBank/DDBJ whole genome shotgun (WGS) entry which is preliminary data.</text>
</comment>
<evidence type="ECO:0000313" key="4">
    <source>
        <dbReference type="Proteomes" id="UP001629392"/>
    </source>
</evidence>
<evidence type="ECO:0000256" key="2">
    <source>
        <dbReference type="ARBA" id="ARBA00023239"/>
    </source>
</evidence>
<dbReference type="InterPro" id="IPR002762">
    <property type="entry name" value="CbiX-like"/>
</dbReference>
<name>A0ABW9EBT5_9BURK</name>
<evidence type="ECO:0000256" key="1">
    <source>
        <dbReference type="ARBA" id="ARBA00022723"/>
    </source>
</evidence>
<dbReference type="CDD" id="cd03416">
    <property type="entry name" value="CbiX_SirB_N"/>
    <property type="match status" value="1"/>
</dbReference>
<protein>
    <submittedName>
        <fullName evidence="3">CbiX/SirB N-terminal domain-containing protein</fullName>
    </submittedName>
</protein>
<dbReference type="Gene3D" id="3.40.50.1400">
    <property type="match status" value="1"/>
</dbReference>
<keyword evidence="2" id="KW-0456">Lyase</keyword>
<organism evidence="3 4">
    <name type="scientific">Paraburkholderia strydomiana</name>
    <dbReference type="NCBI Taxonomy" id="1245417"/>
    <lineage>
        <taxon>Bacteria</taxon>
        <taxon>Pseudomonadati</taxon>
        <taxon>Pseudomonadota</taxon>
        <taxon>Betaproteobacteria</taxon>
        <taxon>Burkholderiales</taxon>
        <taxon>Burkholderiaceae</taxon>
        <taxon>Paraburkholderia</taxon>
    </lineage>
</organism>
<gene>
    <name evidence="3" type="ORF">PQQ73_10640</name>
</gene>
<dbReference type="SUPFAM" id="SSF53800">
    <property type="entry name" value="Chelatase"/>
    <property type="match status" value="1"/>
</dbReference>
<sequence length="126" mass="13638">MAMHGLVLFGHGARDVRWREPFERLADKLRAVRGSGDAGGPVMLAFLELMEPDLPTAVDGLVAQGCDGVTVVPVFFGQGGHVRKDLPEIIQRCRELHPSVEIKYAGAVGEDEGVLDAVALYCLRQV</sequence>
<keyword evidence="4" id="KW-1185">Reference proteome</keyword>
<dbReference type="EMBL" id="JAQQCL010000006">
    <property type="protein sequence ID" value="MFM0716786.1"/>
    <property type="molecule type" value="Genomic_DNA"/>
</dbReference>
<keyword evidence="1" id="KW-0479">Metal-binding</keyword>
<proteinExistence type="predicted"/>